<evidence type="ECO:0000259" key="17">
    <source>
        <dbReference type="SMART" id="SM00079"/>
    </source>
</evidence>
<name>G7J966_MEDTR</name>
<dbReference type="GO" id="GO:0038023">
    <property type="term" value="F:signaling receptor activity"/>
    <property type="evidence" value="ECO:0000318"/>
    <property type="project" value="GO_Central"/>
</dbReference>
<reference evidence="22" key="4">
    <citation type="journal article" date="2018" name="Nat. Plants">
        <title>Whole-genome landscape of Medicago truncatula symbiotic genes.</title>
        <authorList>
            <person name="Pecrix Y."/>
            <person name="Staton S.E."/>
            <person name="Sallet E."/>
            <person name="Lelandais-Briere C."/>
            <person name="Moreau S."/>
            <person name="Carrere S."/>
            <person name="Blein T."/>
            <person name="Jardinaud M.F."/>
            <person name="Latrasse D."/>
            <person name="Zouine M."/>
            <person name="Zahm M."/>
            <person name="Kreplak J."/>
            <person name="Mayjonade B."/>
            <person name="Satge C."/>
            <person name="Perez M."/>
            <person name="Cauet S."/>
            <person name="Marande W."/>
            <person name="Chantry-Darmon C."/>
            <person name="Lopez-Roques C."/>
            <person name="Bouchez O."/>
            <person name="Berard A."/>
            <person name="Debelle F."/>
            <person name="Munos S."/>
            <person name="Bendahmane A."/>
            <person name="Berges H."/>
            <person name="Niebel A."/>
            <person name="Buitink J."/>
            <person name="Frugier F."/>
            <person name="Benhamed M."/>
            <person name="Crespi M."/>
            <person name="Gouzy J."/>
            <person name="Gamas P."/>
        </authorList>
    </citation>
    <scope>NUCLEOTIDE SEQUENCE [LARGE SCALE GENOMIC DNA]</scope>
    <source>
        <strain evidence="22">cv. Jemalong A17</strain>
    </source>
</reference>
<evidence type="ECO:0000256" key="5">
    <source>
        <dbReference type="ARBA" id="ARBA00022692"/>
    </source>
</evidence>
<dbReference type="EMBL" id="CM001219">
    <property type="protein sequence ID" value="AES73507.1"/>
    <property type="molecule type" value="Genomic_DNA"/>
</dbReference>
<keyword evidence="11" id="KW-0325">Glycoprotein</keyword>
<dbReference type="InterPro" id="IPR001828">
    <property type="entry name" value="ANF_lig-bd_rcpt"/>
</dbReference>
<feature type="signal peptide" evidence="16">
    <location>
        <begin position="1"/>
        <end position="28"/>
    </location>
</feature>
<dbReference type="Pfam" id="PF01094">
    <property type="entry name" value="ANF_receptor"/>
    <property type="match status" value="1"/>
</dbReference>
<gene>
    <name evidence="20" type="primary">11432432</name>
    <name evidence="18" type="ordered locus">MTR_3g105610</name>
    <name evidence="19" type="ORF">MtrunA17_Chr3g0136621</name>
</gene>
<evidence type="ECO:0000313" key="22">
    <source>
        <dbReference type="Proteomes" id="UP000265566"/>
    </source>
</evidence>
<dbReference type="PaxDb" id="3880-AES73507"/>
<reference evidence="18 21" key="1">
    <citation type="journal article" date="2011" name="Nature">
        <title>The Medicago genome provides insight into the evolution of rhizobial symbioses.</title>
        <authorList>
            <person name="Young N.D."/>
            <person name="Debelle F."/>
            <person name="Oldroyd G.E."/>
            <person name="Geurts R."/>
            <person name="Cannon S.B."/>
            <person name="Udvardi M.K."/>
            <person name="Benedito V.A."/>
            <person name="Mayer K.F."/>
            <person name="Gouzy J."/>
            <person name="Schoof H."/>
            <person name="Van de Peer Y."/>
            <person name="Proost S."/>
            <person name="Cook D.R."/>
            <person name="Meyers B.C."/>
            <person name="Spannagl M."/>
            <person name="Cheung F."/>
            <person name="De Mita S."/>
            <person name="Krishnakumar V."/>
            <person name="Gundlach H."/>
            <person name="Zhou S."/>
            <person name="Mudge J."/>
            <person name="Bharti A.K."/>
            <person name="Murray J.D."/>
            <person name="Naoumkina M.A."/>
            <person name="Rosen B."/>
            <person name="Silverstein K.A."/>
            <person name="Tang H."/>
            <person name="Rombauts S."/>
            <person name="Zhao P.X."/>
            <person name="Zhou P."/>
            <person name="Barbe V."/>
            <person name="Bardou P."/>
            <person name="Bechner M."/>
            <person name="Bellec A."/>
            <person name="Berger A."/>
            <person name="Berges H."/>
            <person name="Bidwell S."/>
            <person name="Bisseling T."/>
            <person name="Choisne N."/>
            <person name="Couloux A."/>
            <person name="Denny R."/>
            <person name="Deshpande S."/>
            <person name="Dai X."/>
            <person name="Doyle J.J."/>
            <person name="Dudez A.M."/>
            <person name="Farmer A.D."/>
            <person name="Fouteau S."/>
            <person name="Franken C."/>
            <person name="Gibelin C."/>
            <person name="Gish J."/>
            <person name="Goldstein S."/>
            <person name="Gonzalez A.J."/>
            <person name="Green P.J."/>
            <person name="Hallab A."/>
            <person name="Hartog M."/>
            <person name="Hua A."/>
            <person name="Humphray S.J."/>
            <person name="Jeong D.H."/>
            <person name="Jing Y."/>
            <person name="Jocker A."/>
            <person name="Kenton S.M."/>
            <person name="Kim D.J."/>
            <person name="Klee K."/>
            <person name="Lai H."/>
            <person name="Lang C."/>
            <person name="Lin S."/>
            <person name="Macmil S.L."/>
            <person name="Magdelenat G."/>
            <person name="Matthews L."/>
            <person name="McCorrison J."/>
            <person name="Monaghan E.L."/>
            <person name="Mun J.H."/>
            <person name="Najar F.Z."/>
            <person name="Nicholson C."/>
            <person name="Noirot C."/>
            <person name="O'Bleness M."/>
            <person name="Paule C.R."/>
            <person name="Poulain J."/>
            <person name="Prion F."/>
            <person name="Qin B."/>
            <person name="Qu C."/>
            <person name="Retzel E.F."/>
            <person name="Riddle C."/>
            <person name="Sallet E."/>
            <person name="Samain S."/>
            <person name="Samson N."/>
            <person name="Sanders I."/>
            <person name="Saurat O."/>
            <person name="Scarpelli C."/>
            <person name="Schiex T."/>
            <person name="Segurens B."/>
            <person name="Severin A.J."/>
            <person name="Sherrier D.J."/>
            <person name="Shi R."/>
            <person name="Sims S."/>
            <person name="Singer S.R."/>
            <person name="Sinharoy S."/>
            <person name="Sterck L."/>
            <person name="Viollet A."/>
            <person name="Wang B.B."/>
            <person name="Wang K."/>
            <person name="Wang M."/>
            <person name="Wang X."/>
            <person name="Warfsmann J."/>
            <person name="Weissenbach J."/>
            <person name="White D.D."/>
            <person name="White J.D."/>
            <person name="Wiley G.B."/>
            <person name="Wincker P."/>
            <person name="Xing Y."/>
            <person name="Yang L."/>
            <person name="Yao Z."/>
            <person name="Ying F."/>
            <person name="Zhai J."/>
            <person name="Zhou L."/>
            <person name="Zuber A."/>
            <person name="Denarie J."/>
            <person name="Dixon R.A."/>
            <person name="May G.D."/>
            <person name="Schwartz D.C."/>
            <person name="Rogers J."/>
            <person name="Quetier F."/>
            <person name="Town C.D."/>
            <person name="Roe B.A."/>
        </authorList>
    </citation>
    <scope>NUCLEOTIDE SEQUENCE [LARGE SCALE GENOMIC DNA]</scope>
    <source>
        <strain evidence="18">A17</strain>
        <strain evidence="20 21">cv. Jemalong A17</strain>
    </source>
</reference>
<evidence type="ECO:0000256" key="8">
    <source>
        <dbReference type="ARBA" id="ARBA00023065"/>
    </source>
</evidence>
<dbReference type="Gene3D" id="3.40.50.2300">
    <property type="match status" value="2"/>
</dbReference>
<comment type="subcellular location">
    <subcellularLocation>
        <location evidence="1">Membrane</location>
        <topology evidence="1">Multi-pass membrane protein</topology>
    </subcellularLocation>
</comment>
<feature type="transmembrane region" description="Helical" evidence="15">
    <location>
        <begin position="607"/>
        <end position="627"/>
    </location>
</feature>
<keyword evidence="21" id="KW-1185">Reference proteome</keyword>
<dbReference type="CDD" id="cd19990">
    <property type="entry name" value="PBP1_GABAb_receptor_plant"/>
    <property type="match status" value="1"/>
</dbReference>
<dbReference type="Gene3D" id="3.40.190.10">
    <property type="entry name" value="Periplasmic binding protein-like II"/>
    <property type="match status" value="2"/>
</dbReference>
<comment type="function">
    <text evidence="14">Glutamate-gated receptor that probably acts as a non-selective cation channel. May be involved in light-signal transduction and calcium homeostasis via the regulation of calcium influx into cells.</text>
</comment>
<evidence type="ECO:0000256" key="4">
    <source>
        <dbReference type="ARBA" id="ARBA00022448"/>
    </source>
</evidence>
<keyword evidence="9 15" id="KW-0472">Membrane</keyword>
<evidence type="ECO:0000313" key="18">
    <source>
        <dbReference type="EMBL" id="AES73507.1"/>
    </source>
</evidence>
<comment type="similarity">
    <text evidence="2">Belongs to the glutamate-gated ion channel (TC 1.A.10.1) family.</text>
</comment>
<dbReference type="KEGG" id="mtr:11432432"/>
<dbReference type="GO" id="GO:0005886">
    <property type="term" value="C:plasma membrane"/>
    <property type="evidence" value="ECO:0000318"/>
    <property type="project" value="GO_Central"/>
</dbReference>
<evidence type="ECO:0000313" key="21">
    <source>
        <dbReference type="Proteomes" id="UP000002051"/>
    </source>
</evidence>
<proteinExistence type="inferred from homology"/>
<evidence type="ECO:0000256" key="11">
    <source>
        <dbReference type="ARBA" id="ARBA00023180"/>
    </source>
</evidence>
<evidence type="ECO:0000256" key="7">
    <source>
        <dbReference type="ARBA" id="ARBA00022989"/>
    </source>
</evidence>
<dbReference type="PANTHER" id="PTHR34836">
    <property type="entry name" value="OS06G0188250 PROTEIN"/>
    <property type="match status" value="1"/>
</dbReference>
<dbReference type="InterPro" id="IPR028082">
    <property type="entry name" value="Peripla_BP_I"/>
</dbReference>
<dbReference type="PIRSF" id="PIRSF037090">
    <property type="entry name" value="Iontro_Glu-like_rcpt_pln"/>
    <property type="match status" value="1"/>
</dbReference>
<dbReference type="SUPFAM" id="SSF53822">
    <property type="entry name" value="Periplasmic binding protein-like I"/>
    <property type="match status" value="1"/>
</dbReference>
<keyword evidence="12" id="KW-1071">Ligand-gated ion channel</keyword>
<keyword evidence="13" id="KW-0407">Ion channel</keyword>
<dbReference type="Gramene" id="rna19129">
    <property type="protein sequence ID" value="RHN70540.1"/>
    <property type="gene ID" value="gene19129"/>
</dbReference>
<dbReference type="InterPro" id="IPR044440">
    <property type="entry name" value="GABAb_receptor_plant_PBP1"/>
</dbReference>
<protein>
    <submittedName>
        <fullName evidence="18">Glutamate receptor 3.2</fullName>
    </submittedName>
    <submittedName>
        <fullName evidence="19">Putative periplasmic binding protein-like I</fullName>
    </submittedName>
</protein>
<feature type="chain" id="PRO_5014572776" evidence="16">
    <location>
        <begin position="29"/>
        <end position="990"/>
    </location>
</feature>
<evidence type="ECO:0000256" key="14">
    <source>
        <dbReference type="ARBA" id="ARBA00049638"/>
    </source>
</evidence>
<evidence type="ECO:0000256" key="10">
    <source>
        <dbReference type="ARBA" id="ARBA00023170"/>
    </source>
</evidence>
<keyword evidence="8" id="KW-0406">Ion transport</keyword>
<evidence type="ECO:0000313" key="19">
    <source>
        <dbReference type="EMBL" id="RHN70540.1"/>
    </source>
</evidence>
<keyword evidence="6 16" id="KW-0732">Signal</keyword>
<dbReference type="SMR" id="G7J966"/>
<evidence type="ECO:0000256" key="9">
    <source>
        <dbReference type="ARBA" id="ARBA00023136"/>
    </source>
</evidence>
<reference evidence="18 21" key="2">
    <citation type="journal article" date="2014" name="BMC Genomics">
        <title>An improved genome release (version Mt4.0) for the model legume Medicago truncatula.</title>
        <authorList>
            <person name="Tang H."/>
            <person name="Krishnakumar V."/>
            <person name="Bidwell S."/>
            <person name="Rosen B."/>
            <person name="Chan A."/>
            <person name="Zhou S."/>
            <person name="Gentzbittel L."/>
            <person name="Childs K.L."/>
            <person name="Yandell M."/>
            <person name="Gundlach H."/>
            <person name="Mayer K.F."/>
            <person name="Schwartz D.C."/>
            <person name="Town C.D."/>
        </authorList>
    </citation>
    <scope>GENOME REANNOTATION</scope>
    <source>
        <strain evidence="20 21">cv. Jemalong A17</strain>
    </source>
</reference>
<dbReference type="Proteomes" id="UP000002051">
    <property type="component" value="Chromosome 3"/>
</dbReference>
<dbReference type="OrthoDB" id="5984008at2759"/>
<dbReference type="eggNOG" id="KOG1052">
    <property type="taxonomic scope" value="Eukaryota"/>
</dbReference>
<dbReference type="FunFam" id="3.40.190.10:FF:000103">
    <property type="entry name" value="Glutamate receptor"/>
    <property type="match status" value="1"/>
</dbReference>
<comment type="subunit">
    <text evidence="3">May form heteromers.</text>
</comment>
<dbReference type="STRING" id="3880.G7J966"/>
<dbReference type="Gene3D" id="1.10.287.70">
    <property type="match status" value="1"/>
</dbReference>
<keyword evidence="5 15" id="KW-0812">Transmembrane</keyword>
<dbReference type="GO" id="GO:0015276">
    <property type="term" value="F:ligand-gated monoatomic ion channel activity"/>
    <property type="evidence" value="ECO:0000318"/>
    <property type="project" value="GO_Central"/>
</dbReference>
<dbReference type="InterPro" id="IPR019594">
    <property type="entry name" value="Glu/Gly-bd"/>
</dbReference>
<dbReference type="EMBL" id="PSQE01000003">
    <property type="protein sequence ID" value="RHN70540.1"/>
    <property type="molecule type" value="Genomic_DNA"/>
</dbReference>
<evidence type="ECO:0000256" key="16">
    <source>
        <dbReference type="SAM" id="SignalP"/>
    </source>
</evidence>
<dbReference type="EnsemblPlants" id="AES73507">
    <property type="protein sequence ID" value="AES73507"/>
    <property type="gene ID" value="MTR_3g105610"/>
</dbReference>
<organism evidence="18 21">
    <name type="scientific">Medicago truncatula</name>
    <name type="common">Barrel medic</name>
    <name type="synonym">Medicago tribuloides</name>
    <dbReference type="NCBI Taxonomy" id="3880"/>
    <lineage>
        <taxon>Eukaryota</taxon>
        <taxon>Viridiplantae</taxon>
        <taxon>Streptophyta</taxon>
        <taxon>Embryophyta</taxon>
        <taxon>Tracheophyta</taxon>
        <taxon>Spermatophyta</taxon>
        <taxon>Magnoliopsida</taxon>
        <taxon>eudicotyledons</taxon>
        <taxon>Gunneridae</taxon>
        <taxon>Pentapetalae</taxon>
        <taxon>rosids</taxon>
        <taxon>fabids</taxon>
        <taxon>Fabales</taxon>
        <taxon>Fabaceae</taxon>
        <taxon>Papilionoideae</taxon>
        <taxon>50 kb inversion clade</taxon>
        <taxon>NPAAA clade</taxon>
        <taxon>Hologalegina</taxon>
        <taxon>IRL clade</taxon>
        <taxon>Trifolieae</taxon>
        <taxon>Medicago</taxon>
    </lineage>
</organism>
<dbReference type="InterPro" id="IPR017103">
    <property type="entry name" value="Iontropic_Glu_rcpt_pln"/>
</dbReference>
<dbReference type="SMART" id="SM00079">
    <property type="entry name" value="PBPe"/>
    <property type="match status" value="1"/>
</dbReference>
<dbReference type="FunFam" id="1.10.287.70:FF:000037">
    <property type="entry name" value="Glutamate receptor"/>
    <property type="match status" value="1"/>
</dbReference>
<reference evidence="20" key="3">
    <citation type="submission" date="2015-04" db="UniProtKB">
        <authorList>
            <consortium name="EnsemblPlants"/>
        </authorList>
    </citation>
    <scope>IDENTIFICATION</scope>
    <source>
        <strain evidence="20">cv. Jemalong A17</strain>
    </source>
</reference>
<keyword evidence="4" id="KW-0813">Transport</keyword>
<feature type="transmembrane region" description="Helical" evidence="15">
    <location>
        <begin position="666"/>
        <end position="685"/>
    </location>
</feature>
<evidence type="ECO:0000256" key="1">
    <source>
        <dbReference type="ARBA" id="ARBA00004141"/>
    </source>
</evidence>
<accession>G7J966</accession>
<evidence type="ECO:0000256" key="13">
    <source>
        <dbReference type="ARBA" id="ARBA00023303"/>
    </source>
</evidence>
<evidence type="ECO:0000313" key="20">
    <source>
        <dbReference type="EnsemblPlants" id="AES73507"/>
    </source>
</evidence>
<evidence type="ECO:0000256" key="2">
    <source>
        <dbReference type="ARBA" id="ARBA00008685"/>
    </source>
</evidence>
<evidence type="ECO:0000256" key="6">
    <source>
        <dbReference type="ARBA" id="ARBA00022729"/>
    </source>
</evidence>
<dbReference type="FunFam" id="3.40.50.2300:FF:000081">
    <property type="entry name" value="Glutamate receptor"/>
    <property type="match status" value="1"/>
</dbReference>
<evidence type="ECO:0000256" key="3">
    <source>
        <dbReference type="ARBA" id="ARBA00011095"/>
    </source>
</evidence>
<dbReference type="FunFam" id="3.40.50.2300:FF:000310">
    <property type="entry name" value="Glutamate receptor"/>
    <property type="match status" value="1"/>
</dbReference>
<dbReference type="CDD" id="cd13686">
    <property type="entry name" value="GluR_Plant"/>
    <property type="match status" value="1"/>
</dbReference>
<dbReference type="SUPFAM" id="SSF53850">
    <property type="entry name" value="Periplasmic binding protein-like II"/>
    <property type="match status" value="1"/>
</dbReference>
<feature type="domain" description="Ionotropic glutamate receptor C-terminal" evidence="17">
    <location>
        <begin position="479"/>
        <end position="832"/>
    </location>
</feature>
<dbReference type="Pfam" id="PF10613">
    <property type="entry name" value="Lig_chan-Glu_bd"/>
    <property type="match status" value="1"/>
</dbReference>
<keyword evidence="7 15" id="KW-1133">Transmembrane helix</keyword>
<dbReference type="PANTHER" id="PTHR34836:SF1">
    <property type="entry name" value="OS09G0428600 PROTEIN"/>
    <property type="match status" value="1"/>
</dbReference>
<dbReference type="Proteomes" id="UP000265566">
    <property type="component" value="Chromosome 3"/>
</dbReference>
<keyword evidence="10 18" id="KW-0675">Receptor</keyword>
<dbReference type="InterPro" id="IPR015683">
    <property type="entry name" value="Ionotropic_Glu_rcpt"/>
</dbReference>
<evidence type="ECO:0000256" key="15">
    <source>
        <dbReference type="SAM" id="Phobius"/>
    </source>
</evidence>
<sequence>MNIEYNPIFLKFMVCCWCLVILLGGILAQITKNESNIVVKVGAVIDVSSNGTVGKIGLSCINMSLSDFYLSHSHYKTRIQLILRDSHKDVVSAAAHALDLIKNEKVQAIMGPITTIETNFVIQLGDKAHVPIVTFSATSPSLASLQSSYFFQISQNDSTQVKAITSIIQAFGWKQVVPIYVDNSFGEGLIPYLTSVLQQAYIQVPYLSAISLSANDDAITQELYKIMTTIPARVFIVHMSPSLGSKLFTLAKKIGMMNQGYVWIVTDGMANLFNSLSFNVRESMEGVLGLRTYIPRTKKLDDFRVRWKRKFISDNPKLVDTNLNIFGIWAYDATIALAMAIEKVGIGNTKFDYNESKTSSNYYMPNFEKFGISQNGEKLSEALSNTRFNGLSGDFNVVGGKLQASIYEIINVIGDGEKRVGFWTPDKGLSRNLDTEGLIRSNNSIYSTSKNDLGLIMWPGDMNSIPKGWEIPTIGKKLRIGVPVKNGDNYTEFLHITRDHSTNSTLATGFCIDVFKAVVEVLPYALPYEFVPFAKSDGEMAGTYNDLITQLYYGNFDAVVGDVTIIANRSDYVDFTMPYTESGVTMVVLMKDNRKKNAWAFLKPLTWDLWVTTACSFVFIGFVVWVLEHRINKDFRGPTSHQIGTSLWFSFSTMVFAQRERVVSNLARFVVVVWVFVVLILVQSYTASLTSLLTVEQLRPAITDVNQLLKNKMNVGYLKGSFVYGILKEMNFQDFQLITYQSPKECNELFIKGSANGGIDAAFDEVPYVKHFLGIYSCSSSKYAMVEPRFKTGGFGYAFPKGSPLVADISRAILNVTQGGKMRTIENAWFKESRCLDSNTEISSNNSLGLESFWGLFLIAGIASLLALLIFVVTFLHQHKHIWLNNNPSNSIWRRIEVVFRMFDQRDLSSHTFKKTENINESSNNPYHHDDLGAVEVSPGTPYPPSPFSQTESNVSFYGDFSQNIDMDVMQITNPEVSPVNNCEINSQAT</sequence>
<dbReference type="OMA" id="PGMWFGT"/>
<evidence type="ECO:0000256" key="12">
    <source>
        <dbReference type="ARBA" id="ARBA00023286"/>
    </source>
</evidence>
<dbReference type="HOGENOM" id="CLU_007358_0_2_1"/>
<feature type="transmembrane region" description="Helical" evidence="15">
    <location>
        <begin position="853"/>
        <end position="876"/>
    </location>
</feature>
<dbReference type="InterPro" id="IPR001320">
    <property type="entry name" value="Iontro_rcpt_C"/>
</dbReference>
<dbReference type="AlphaFoldDB" id="G7J966"/>
<reference evidence="19" key="5">
    <citation type="journal article" date="2018" name="Nat. Plants">
        <title>Whole-genome landscape of Medicago truncatula symbiotic genes.</title>
        <authorList>
            <person name="Pecrix Y."/>
            <person name="Gamas P."/>
            <person name="Carrere S."/>
        </authorList>
    </citation>
    <scope>NUCLEOTIDE SEQUENCE</scope>
    <source>
        <tissue evidence="19">Leaves</tissue>
    </source>
</reference>
<dbReference type="Pfam" id="PF00060">
    <property type="entry name" value="Lig_chan"/>
    <property type="match status" value="1"/>
</dbReference>